<evidence type="ECO:0000313" key="2">
    <source>
        <dbReference type="Proteomes" id="UP000597444"/>
    </source>
</evidence>
<reference evidence="1" key="1">
    <citation type="submission" date="2020-10" db="EMBL/GenBank/DDBJ databases">
        <title>Taxonomic study of unclassified bacteria belonging to the class Ktedonobacteria.</title>
        <authorList>
            <person name="Yabe S."/>
            <person name="Wang C.M."/>
            <person name="Zheng Y."/>
            <person name="Sakai Y."/>
            <person name="Cavaletti L."/>
            <person name="Monciardini P."/>
            <person name="Donadio S."/>
        </authorList>
    </citation>
    <scope>NUCLEOTIDE SEQUENCE</scope>
    <source>
        <strain evidence="1">ID150040</strain>
    </source>
</reference>
<comment type="caution">
    <text evidence="1">The sequence shown here is derived from an EMBL/GenBank/DDBJ whole genome shotgun (WGS) entry which is preliminary data.</text>
</comment>
<keyword evidence="2" id="KW-1185">Reference proteome</keyword>
<accession>A0A8J3N9J3</accession>
<dbReference type="Proteomes" id="UP000597444">
    <property type="component" value="Unassembled WGS sequence"/>
</dbReference>
<dbReference type="EMBL" id="BNJK01000003">
    <property type="protein sequence ID" value="GHP00854.1"/>
    <property type="molecule type" value="Genomic_DNA"/>
</dbReference>
<evidence type="ECO:0000313" key="1">
    <source>
        <dbReference type="EMBL" id="GHP00854.1"/>
    </source>
</evidence>
<gene>
    <name evidence="1" type="ORF">KSF_109010</name>
</gene>
<organism evidence="1 2">
    <name type="scientific">Reticulibacter mediterranei</name>
    <dbReference type="NCBI Taxonomy" id="2778369"/>
    <lineage>
        <taxon>Bacteria</taxon>
        <taxon>Bacillati</taxon>
        <taxon>Chloroflexota</taxon>
        <taxon>Ktedonobacteria</taxon>
        <taxon>Ktedonobacterales</taxon>
        <taxon>Reticulibacteraceae</taxon>
        <taxon>Reticulibacter</taxon>
    </lineage>
</organism>
<protein>
    <submittedName>
        <fullName evidence="1">Uncharacterized protein</fullName>
    </submittedName>
</protein>
<dbReference type="RefSeq" id="WP_220211428.1">
    <property type="nucleotide sequence ID" value="NZ_BNJK01000003.1"/>
</dbReference>
<dbReference type="AlphaFoldDB" id="A0A8J3N9J3"/>
<name>A0A8J3N9J3_9CHLR</name>
<sequence>MASRSILPLPAGQQYRRFALTLQHTEIALLPPGHEFTLNLETGPFIVINWTNHHIATDDVFNAQELPLILALLDHWPSYVQNERLLQAITDRPPEEIAYVLYATCDTELEGLHQRVETCQARFHQIGIHIENIHQQGHKPSQHETPTAN</sequence>
<proteinExistence type="predicted"/>